<dbReference type="RefSeq" id="WP_242950505.1">
    <property type="nucleotide sequence ID" value="NZ_FWXH01000003.1"/>
</dbReference>
<dbReference type="InterPro" id="IPR035965">
    <property type="entry name" value="PAS-like_dom_sf"/>
</dbReference>
<sequence length="807" mass="92981">MKINDLISLMLLASVLELLYIGYFSWKKDKVYISIYILPVAIYALGYAFEILCTNIEWVKFWVKVEYLGASFLGVIWLMFVLSFTGHIEKIKKRILIALYIVPLTTLVMNFTNDFHHLFYKKMYMNNQGVFPILEVIHGPFYWVHTVYTYVLMVIGLVIFIKAYFKAVTIIRKQILFLIIAWIIPWISDVIYTFRLFQFHMDLCPLALSFSAIISSFAILKLKLLKLTPIAMEKVFSSISDGVIILDLDNNIVNLNNSSKNIISELKDIEPGDKKIHEVLKDYKTVLKALDSDTYNECLVNIKNGGSLRYYKMNINNVYEKSRKVIGKILMFHDITEIELQKKKVSDNLNFIETLIDAIPNPICYMDEHIVYNHCNVAFAEFLGKNKEEIIGKTVYEIYEKELAEINENENKKLIEKKGTQVYESKLKYHDNTYHDMIFSKSVVANEAGDANGLFCIAIDITEQKKDKEKINKLLKLKESMLKIGYSINGAANINNLLQLILDEVISCIDERSCGSILLLDDDKNLKIAVAKGYASEEVKKFEVMLDDHLTWFNNGKNINETVVCNDIDKNPNIKILDTKGREKIKSAISSPIIVDDQLYGFLNIDSSYNNIFNAGDIELMEYMRNQVSIAISKHKLYEQTVYLSRYDKLTNVYNRSYLEQSLNSVIYNDNAEKQEFFIAIFDLNGLKLVNDNYGHLVGDELIKTFSNGISSLKGASDIIGRFGGDEFVGVFFNVDLQSLVNKFDSLIEHFNNNPIIFEESKIICSYSYGIVKFPAEARELQKLLKIADERMYEYKRILKNKTNKAK</sequence>
<keyword evidence="6" id="KW-1185">Reference proteome</keyword>
<feature type="transmembrane region" description="Helical" evidence="1">
    <location>
        <begin position="140"/>
        <end position="163"/>
    </location>
</feature>
<feature type="domain" description="GGDEF" evidence="4">
    <location>
        <begin position="675"/>
        <end position="807"/>
    </location>
</feature>
<dbReference type="EMBL" id="FWXH01000003">
    <property type="protein sequence ID" value="SMC22080.1"/>
    <property type="molecule type" value="Genomic_DNA"/>
</dbReference>
<dbReference type="InterPro" id="IPR031621">
    <property type="entry name" value="HisKA_7TM"/>
</dbReference>
<dbReference type="InterPro" id="IPR003018">
    <property type="entry name" value="GAF"/>
</dbReference>
<feature type="transmembrane region" description="Helical" evidence="1">
    <location>
        <begin position="175"/>
        <end position="194"/>
    </location>
</feature>
<dbReference type="SMART" id="SM00267">
    <property type="entry name" value="GGDEF"/>
    <property type="match status" value="1"/>
</dbReference>
<evidence type="ECO:0000259" key="4">
    <source>
        <dbReference type="PROSITE" id="PS50887"/>
    </source>
</evidence>
<dbReference type="InterPro" id="IPR000700">
    <property type="entry name" value="PAS-assoc_C"/>
</dbReference>
<dbReference type="PANTHER" id="PTHR44757:SF2">
    <property type="entry name" value="BIOFILM ARCHITECTURE MAINTENANCE PROTEIN MBAA"/>
    <property type="match status" value="1"/>
</dbReference>
<dbReference type="Gene3D" id="3.30.450.40">
    <property type="match status" value="1"/>
</dbReference>
<keyword evidence="1" id="KW-0472">Membrane</keyword>
<dbReference type="PROSITE" id="PS50113">
    <property type="entry name" value="PAC"/>
    <property type="match status" value="1"/>
</dbReference>
<dbReference type="Pfam" id="PF13426">
    <property type="entry name" value="PAS_9"/>
    <property type="match status" value="1"/>
</dbReference>
<keyword evidence="1" id="KW-1133">Transmembrane helix</keyword>
<dbReference type="Pfam" id="PF00990">
    <property type="entry name" value="GGDEF"/>
    <property type="match status" value="1"/>
</dbReference>
<dbReference type="NCBIfam" id="TIGR00229">
    <property type="entry name" value="sensory_box"/>
    <property type="match status" value="1"/>
</dbReference>
<dbReference type="InterPro" id="IPR052155">
    <property type="entry name" value="Biofilm_reg_signaling"/>
</dbReference>
<organism evidence="5 6">
    <name type="scientific">Clostridium acidisoli DSM 12555</name>
    <dbReference type="NCBI Taxonomy" id="1121291"/>
    <lineage>
        <taxon>Bacteria</taxon>
        <taxon>Bacillati</taxon>
        <taxon>Bacillota</taxon>
        <taxon>Clostridia</taxon>
        <taxon>Eubacteriales</taxon>
        <taxon>Clostridiaceae</taxon>
        <taxon>Clostridium</taxon>
    </lineage>
</organism>
<dbReference type="STRING" id="1121291.SAMN02745134_01534"/>
<feature type="transmembrane region" description="Helical" evidence="1">
    <location>
        <begin position="6"/>
        <end position="24"/>
    </location>
</feature>
<feature type="transmembrane region" description="Helical" evidence="1">
    <location>
        <begin position="61"/>
        <end position="84"/>
    </location>
</feature>
<feature type="domain" description="PAS" evidence="2">
    <location>
        <begin position="348"/>
        <end position="418"/>
    </location>
</feature>
<name>A0A1W1XDX6_9CLOT</name>
<dbReference type="InterPro" id="IPR029016">
    <property type="entry name" value="GAF-like_dom_sf"/>
</dbReference>
<dbReference type="PROSITE" id="PS50887">
    <property type="entry name" value="GGDEF"/>
    <property type="match status" value="1"/>
</dbReference>
<evidence type="ECO:0000313" key="5">
    <source>
        <dbReference type="EMBL" id="SMC22080.1"/>
    </source>
</evidence>
<dbReference type="Gene3D" id="3.30.70.270">
    <property type="match status" value="1"/>
</dbReference>
<reference evidence="5 6" key="1">
    <citation type="submission" date="2017-04" db="EMBL/GenBank/DDBJ databases">
        <authorList>
            <person name="Afonso C.L."/>
            <person name="Miller P.J."/>
            <person name="Scott M.A."/>
            <person name="Spackman E."/>
            <person name="Goraichik I."/>
            <person name="Dimitrov K.M."/>
            <person name="Suarez D.L."/>
            <person name="Swayne D.E."/>
        </authorList>
    </citation>
    <scope>NUCLEOTIDE SEQUENCE [LARGE SCALE GENOMIC DNA]</scope>
    <source>
        <strain evidence="5 6">DSM 12555</strain>
    </source>
</reference>
<dbReference type="SUPFAM" id="SSF55785">
    <property type="entry name" value="PYP-like sensor domain (PAS domain)"/>
    <property type="match status" value="2"/>
</dbReference>
<evidence type="ECO:0000313" key="6">
    <source>
        <dbReference type="Proteomes" id="UP000192468"/>
    </source>
</evidence>
<dbReference type="AlphaFoldDB" id="A0A1W1XDX6"/>
<feature type="domain" description="PAC" evidence="3">
    <location>
        <begin position="421"/>
        <end position="473"/>
    </location>
</feature>
<dbReference type="InterPro" id="IPR043128">
    <property type="entry name" value="Rev_trsase/Diguanyl_cyclase"/>
</dbReference>
<dbReference type="InterPro" id="IPR029787">
    <property type="entry name" value="Nucleotide_cyclase"/>
</dbReference>
<dbReference type="Pfam" id="PF13185">
    <property type="entry name" value="GAF_2"/>
    <property type="match status" value="1"/>
</dbReference>
<feature type="transmembrane region" description="Helical" evidence="1">
    <location>
        <begin position="96"/>
        <end position="120"/>
    </location>
</feature>
<evidence type="ECO:0000256" key="1">
    <source>
        <dbReference type="SAM" id="Phobius"/>
    </source>
</evidence>
<gene>
    <name evidence="5" type="ORF">SAMN02745134_01534</name>
</gene>
<dbReference type="Pfam" id="PF16927">
    <property type="entry name" value="HisKA_7TM"/>
    <property type="match status" value="1"/>
</dbReference>
<protein>
    <submittedName>
        <fullName evidence="5">PAS domain S-box-containing protein/diguanylate cyclase (GGDEF) domain-containing protein</fullName>
    </submittedName>
</protein>
<dbReference type="PROSITE" id="PS50112">
    <property type="entry name" value="PAS"/>
    <property type="match status" value="1"/>
</dbReference>
<dbReference type="PANTHER" id="PTHR44757">
    <property type="entry name" value="DIGUANYLATE CYCLASE DGCP"/>
    <property type="match status" value="1"/>
</dbReference>
<dbReference type="SUPFAM" id="SSF55073">
    <property type="entry name" value="Nucleotide cyclase"/>
    <property type="match status" value="1"/>
</dbReference>
<proteinExistence type="predicted"/>
<dbReference type="SUPFAM" id="SSF55781">
    <property type="entry name" value="GAF domain-like"/>
    <property type="match status" value="1"/>
</dbReference>
<dbReference type="SMART" id="SM00091">
    <property type="entry name" value="PAS"/>
    <property type="match status" value="2"/>
</dbReference>
<dbReference type="CDD" id="cd00130">
    <property type="entry name" value="PAS"/>
    <property type="match status" value="1"/>
</dbReference>
<evidence type="ECO:0000259" key="3">
    <source>
        <dbReference type="PROSITE" id="PS50113"/>
    </source>
</evidence>
<dbReference type="Gene3D" id="3.30.450.20">
    <property type="entry name" value="PAS domain"/>
    <property type="match status" value="2"/>
</dbReference>
<evidence type="ECO:0000259" key="2">
    <source>
        <dbReference type="PROSITE" id="PS50112"/>
    </source>
</evidence>
<dbReference type="InterPro" id="IPR013656">
    <property type="entry name" value="PAS_4"/>
</dbReference>
<dbReference type="InterPro" id="IPR000160">
    <property type="entry name" value="GGDEF_dom"/>
</dbReference>
<accession>A0A1W1XDX6</accession>
<dbReference type="Pfam" id="PF08448">
    <property type="entry name" value="PAS_4"/>
    <property type="match status" value="1"/>
</dbReference>
<dbReference type="InterPro" id="IPR000014">
    <property type="entry name" value="PAS"/>
</dbReference>
<dbReference type="Proteomes" id="UP000192468">
    <property type="component" value="Unassembled WGS sequence"/>
</dbReference>
<feature type="transmembrane region" description="Helical" evidence="1">
    <location>
        <begin position="31"/>
        <end position="49"/>
    </location>
</feature>
<dbReference type="CDD" id="cd01949">
    <property type="entry name" value="GGDEF"/>
    <property type="match status" value="1"/>
</dbReference>
<dbReference type="NCBIfam" id="TIGR00254">
    <property type="entry name" value="GGDEF"/>
    <property type="match status" value="1"/>
</dbReference>
<keyword evidence="1" id="KW-0812">Transmembrane</keyword>